<accession>G4QC44</accession>
<keyword evidence="2" id="KW-1185">Reference proteome</keyword>
<gene>
    <name evidence="1" type="ordered locus">TASI_1270</name>
</gene>
<sequence length="52" mass="5509">MGVILNLKAPNAETSILKLNVLETLNSQNSTGPLIDDELNSKCLIVVTGLNS</sequence>
<reference key="1">
    <citation type="submission" date="2011-09" db="EMBL/GenBank/DDBJ databases">
        <title>Genomic characterization of the Taylorella genus.</title>
        <authorList>
            <person name="Hebert L."/>
            <person name="Moumen B."/>
            <person name="Pons N."/>
            <person name="Duquesne F."/>
            <person name="Breuil M.-F."/>
            <person name="Goux D."/>
            <person name="Batto J.-M."/>
            <person name="Renault P."/>
            <person name="Laugier C."/>
            <person name="Petry S."/>
        </authorList>
    </citation>
    <scope>NUCLEOTIDE SEQUENCE</scope>
    <source>
        <strain>MCE3</strain>
    </source>
</reference>
<dbReference type="STRING" id="1008459.TASI_1270"/>
<dbReference type="HOGENOM" id="CLU_3085688_0_0_4"/>
<dbReference type="Proteomes" id="UP000009284">
    <property type="component" value="Chromosome"/>
</dbReference>
<dbReference type="EMBL" id="CP003059">
    <property type="protein sequence ID" value="AEP37013.1"/>
    <property type="molecule type" value="Genomic_DNA"/>
</dbReference>
<evidence type="ECO:0000313" key="1">
    <source>
        <dbReference type="EMBL" id="AEP37013.1"/>
    </source>
</evidence>
<dbReference type="AlphaFoldDB" id="G4QC44"/>
<protein>
    <submittedName>
        <fullName evidence="1">Uncharacterized protein</fullName>
    </submittedName>
</protein>
<name>G4QC44_TAYAM</name>
<evidence type="ECO:0000313" key="2">
    <source>
        <dbReference type="Proteomes" id="UP000009284"/>
    </source>
</evidence>
<reference evidence="1 2" key="2">
    <citation type="journal article" date="2012" name="PLoS ONE">
        <title>Genomic characterization of the taylorella genus.</title>
        <authorList>
            <person name="Hebert L."/>
            <person name="Moumen B."/>
            <person name="Pons N."/>
            <person name="Duquesne F."/>
            <person name="Breuil M.F."/>
            <person name="Goux D."/>
            <person name="Batto J.M."/>
            <person name="Laugier C."/>
            <person name="Renault P."/>
            <person name="Petry S."/>
        </authorList>
    </citation>
    <scope>NUCLEOTIDE SEQUENCE [LARGE SCALE GENOMIC DNA]</scope>
    <source>
        <strain evidence="1 2">MCE3</strain>
    </source>
</reference>
<dbReference type="KEGG" id="tas:TASI_1270"/>
<proteinExistence type="predicted"/>
<organism evidence="1 2">
    <name type="scientific">Taylorella asinigenitalis (strain MCE3)</name>
    <dbReference type="NCBI Taxonomy" id="1008459"/>
    <lineage>
        <taxon>Bacteria</taxon>
        <taxon>Pseudomonadati</taxon>
        <taxon>Pseudomonadota</taxon>
        <taxon>Betaproteobacteria</taxon>
        <taxon>Burkholderiales</taxon>
        <taxon>Alcaligenaceae</taxon>
        <taxon>Taylorella</taxon>
    </lineage>
</organism>